<protein>
    <submittedName>
        <fullName evidence="2">Uncharacterized protein</fullName>
    </submittedName>
</protein>
<evidence type="ECO:0000313" key="3">
    <source>
        <dbReference type="Proteomes" id="UP000007397"/>
    </source>
</evidence>
<organism evidence="2 3">
    <name type="scientific">Halobacillus halophilus (strain ATCC 35676 / DSM 2266 / JCM 20832 / KCTC 3685 / LMG 17431 / NBRC 102448 / NCIMB 2269)</name>
    <name type="common">Sporosarcina halophila</name>
    <dbReference type="NCBI Taxonomy" id="866895"/>
    <lineage>
        <taxon>Bacteria</taxon>
        <taxon>Bacillati</taxon>
        <taxon>Bacillota</taxon>
        <taxon>Bacilli</taxon>
        <taxon>Bacillales</taxon>
        <taxon>Bacillaceae</taxon>
        <taxon>Halobacillus</taxon>
    </lineage>
</organism>
<keyword evidence="1" id="KW-0812">Transmembrane</keyword>
<feature type="transmembrane region" description="Helical" evidence="1">
    <location>
        <begin position="5"/>
        <end position="25"/>
    </location>
</feature>
<dbReference type="PATRIC" id="fig|866895.3.peg.3292"/>
<dbReference type="KEGG" id="hhd:HBHAL_4260"/>
<keyword evidence="3" id="KW-1185">Reference proteome</keyword>
<dbReference type="AlphaFoldDB" id="I0JR32"/>
<dbReference type="RefSeq" id="WP_014644490.1">
    <property type="nucleotide sequence ID" value="NC_017668.1"/>
</dbReference>
<reference evidence="2 3" key="1">
    <citation type="journal article" date="2013" name="Environ. Microbiol.">
        <title>Chloride and organic osmolytes: a hybrid strategy to cope with elevated salinities by the moderately halophilic, chloride-dependent bacterium Halobacillus halophilus.</title>
        <authorList>
            <person name="Saum S.H."/>
            <person name="Pfeiffer F."/>
            <person name="Palm P."/>
            <person name="Rampp M."/>
            <person name="Schuster S.C."/>
            <person name="Muller V."/>
            <person name="Oesterhelt D."/>
        </authorList>
    </citation>
    <scope>NUCLEOTIDE SEQUENCE [LARGE SCALE GENOMIC DNA]</scope>
    <source>
        <strain evidence="3">ATCC 35676 / DSM 2266 / JCM 20832 / KCTC 3685 / LMG 17431 / NBRC 102448 / NCIMB 2269</strain>
    </source>
</reference>
<dbReference type="Proteomes" id="UP000007397">
    <property type="component" value="Chromosome"/>
</dbReference>
<dbReference type="HOGENOM" id="CLU_2921221_0_0_9"/>
<accession>I0JR32</accession>
<sequence length="60" mass="6922">MKTYVILFMVVFLMHGMTLVNVTLFDGNWNGIVLMLSNLLFLVACVLFGTEIRARRRVED</sequence>
<gene>
    <name evidence="2" type="ordered locus">HBHAL_4260</name>
</gene>
<name>I0JR32_HALH3</name>
<keyword evidence="1" id="KW-0472">Membrane</keyword>
<keyword evidence="1" id="KW-1133">Transmembrane helix</keyword>
<evidence type="ECO:0000256" key="1">
    <source>
        <dbReference type="SAM" id="Phobius"/>
    </source>
</evidence>
<proteinExistence type="predicted"/>
<evidence type="ECO:0000313" key="2">
    <source>
        <dbReference type="EMBL" id="CCG46602.1"/>
    </source>
</evidence>
<dbReference type="EMBL" id="HE717023">
    <property type="protein sequence ID" value="CCG46602.1"/>
    <property type="molecule type" value="Genomic_DNA"/>
</dbReference>
<feature type="transmembrane region" description="Helical" evidence="1">
    <location>
        <begin position="31"/>
        <end position="50"/>
    </location>
</feature>
<dbReference type="eggNOG" id="ENOG50308NT">
    <property type="taxonomic scope" value="Bacteria"/>
</dbReference>